<feature type="transmembrane region" description="Helical" evidence="2">
    <location>
        <begin position="101"/>
        <end position="125"/>
    </location>
</feature>
<sequence>MPAMTPADEMKEVSSSQGKVESFSATGRPEISAEELVTANRVNWAVSFVQLITGVVILVLTDEDEEFPWFSIFPGSDEDQAGEARFTGPRPDEIWEFNPGYLSGVFLLLSWLDHFLVATVFRSVYEDGLRKNRNVFRWIEYSVSASLMHVLIALLSGVQSVNLLVQIFGNVATCMLFGLAFEVENGARPLKDVNWLSFYLGWIPYMFAWATIFAYFFYAVDNSDDVPDWVWAIIFVIFIINMAFPIATALQWRGVGKFKNYVYGEITFIIVSMVSKQLLAWINFGGSQG</sequence>
<accession>A0A7R9U8P9</accession>
<feature type="transmembrane region" description="Helical" evidence="2">
    <location>
        <begin position="137"/>
        <end position="157"/>
    </location>
</feature>
<evidence type="ECO:0000313" key="3">
    <source>
        <dbReference type="EMBL" id="CAD8258313.1"/>
    </source>
</evidence>
<name>A0A7R9U8P9_9STRA</name>
<feature type="transmembrane region" description="Helical" evidence="2">
    <location>
        <begin position="229"/>
        <end position="250"/>
    </location>
</feature>
<feature type="compositionally biased region" description="Polar residues" evidence="1">
    <location>
        <begin position="13"/>
        <end position="25"/>
    </location>
</feature>
<feature type="transmembrane region" description="Helical" evidence="2">
    <location>
        <begin position="42"/>
        <end position="61"/>
    </location>
</feature>
<keyword evidence="2" id="KW-0812">Transmembrane</keyword>
<dbReference type="InterPro" id="IPR041113">
    <property type="entry name" value="Heliorhodopsin"/>
</dbReference>
<feature type="transmembrane region" description="Helical" evidence="2">
    <location>
        <begin position="193"/>
        <end position="217"/>
    </location>
</feature>
<feature type="transmembrane region" description="Helical" evidence="2">
    <location>
        <begin position="163"/>
        <end position="181"/>
    </location>
</feature>
<proteinExistence type="predicted"/>
<protein>
    <submittedName>
        <fullName evidence="3">Uncharacterized protein</fullName>
    </submittedName>
</protein>
<evidence type="ECO:0000256" key="2">
    <source>
        <dbReference type="SAM" id="Phobius"/>
    </source>
</evidence>
<reference evidence="3" key="1">
    <citation type="submission" date="2021-01" db="EMBL/GenBank/DDBJ databases">
        <authorList>
            <person name="Corre E."/>
            <person name="Pelletier E."/>
            <person name="Niang G."/>
            <person name="Scheremetjew M."/>
            <person name="Finn R."/>
            <person name="Kale V."/>
            <person name="Holt S."/>
            <person name="Cochrane G."/>
            <person name="Meng A."/>
            <person name="Brown T."/>
            <person name="Cohen L."/>
        </authorList>
    </citation>
    <scope>NUCLEOTIDE SEQUENCE</scope>
    <source>
        <strain evidence="3">CCMP2078</strain>
    </source>
</reference>
<dbReference type="NCBIfam" id="NF038020">
    <property type="entry name" value="HeR"/>
    <property type="match status" value="1"/>
</dbReference>
<evidence type="ECO:0000256" key="1">
    <source>
        <dbReference type="SAM" id="MobiDB-lite"/>
    </source>
</evidence>
<feature type="transmembrane region" description="Helical" evidence="2">
    <location>
        <begin position="262"/>
        <end position="284"/>
    </location>
</feature>
<dbReference type="Gene3D" id="1.20.1070.10">
    <property type="entry name" value="Rhodopsin 7-helix transmembrane proteins"/>
    <property type="match status" value="1"/>
</dbReference>
<feature type="region of interest" description="Disordered" evidence="1">
    <location>
        <begin position="1"/>
        <end position="26"/>
    </location>
</feature>
<dbReference type="AlphaFoldDB" id="A0A7R9U8P9"/>
<dbReference type="Pfam" id="PF18761">
    <property type="entry name" value="Heliorhodopsin"/>
    <property type="match status" value="1"/>
</dbReference>
<keyword evidence="2" id="KW-0472">Membrane</keyword>
<keyword evidence="2" id="KW-1133">Transmembrane helix</keyword>
<dbReference type="EMBL" id="HBEA01010196">
    <property type="protein sequence ID" value="CAD8258313.1"/>
    <property type="molecule type" value="Transcribed_RNA"/>
</dbReference>
<gene>
    <name evidence="3" type="ORF">PPYR1160_LOCUS7814</name>
</gene>
<organism evidence="3">
    <name type="scientific">Pinguiococcus pyrenoidosus</name>
    <dbReference type="NCBI Taxonomy" id="172671"/>
    <lineage>
        <taxon>Eukaryota</taxon>
        <taxon>Sar</taxon>
        <taxon>Stramenopiles</taxon>
        <taxon>Ochrophyta</taxon>
        <taxon>Pinguiophyceae</taxon>
        <taxon>Pinguiochrysidales</taxon>
        <taxon>Pinguiochrysidaceae</taxon>
        <taxon>Pinguiococcus</taxon>
    </lineage>
</organism>